<proteinExistence type="predicted"/>
<sequence length="62" mass="6475">KLTAQVREQQALNAKGHDDAGPLESPPATDDVFESAIVDSLPEMPVAKRPSESPGGCDRSSA</sequence>
<feature type="non-terminal residue" evidence="2">
    <location>
        <position position="62"/>
    </location>
</feature>
<dbReference type="GeneID" id="25914592"/>
<gene>
    <name evidence="2" type="ORF">SARC_14088</name>
</gene>
<evidence type="ECO:0000313" key="3">
    <source>
        <dbReference type="Proteomes" id="UP000054560"/>
    </source>
</evidence>
<protein>
    <submittedName>
        <fullName evidence="2">Uncharacterized protein</fullName>
    </submittedName>
</protein>
<organism evidence="2 3">
    <name type="scientific">Sphaeroforma arctica JP610</name>
    <dbReference type="NCBI Taxonomy" id="667725"/>
    <lineage>
        <taxon>Eukaryota</taxon>
        <taxon>Ichthyosporea</taxon>
        <taxon>Ichthyophonida</taxon>
        <taxon>Sphaeroforma</taxon>
    </lineage>
</organism>
<feature type="region of interest" description="Disordered" evidence="1">
    <location>
        <begin position="1"/>
        <end position="62"/>
    </location>
</feature>
<feature type="non-terminal residue" evidence="2">
    <location>
        <position position="1"/>
    </location>
</feature>
<dbReference type="RefSeq" id="XP_014147255.1">
    <property type="nucleotide sequence ID" value="XM_014291780.1"/>
</dbReference>
<feature type="compositionally biased region" description="Polar residues" evidence="1">
    <location>
        <begin position="1"/>
        <end position="12"/>
    </location>
</feature>
<dbReference type="Proteomes" id="UP000054560">
    <property type="component" value="Unassembled WGS sequence"/>
</dbReference>
<evidence type="ECO:0000256" key="1">
    <source>
        <dbReference type="SAM" id="MobiDB-lite"/>
    </source>
</evidence>
<dbReference type="EMBL" id="KQ245724">
    <property type="protein sequence ID" value="KNC73353.1"/>
    <property type="molecule type" value="Genomic_DNA"/>
</dbReference>
<name>A0A0L0FB82_9EUKA</name>
<reference evidence="2 3" key="1">
    <citation type="submission" date="2011-02" db="EMBL/GenBank/DDBJ databases">
        <title>The Genome Sequence of Sphaeroforma arctica JP610.</title>
        <authorList>
            <consortium name="The Broad Institute Genome Sequencing Platform"/>
            <person name="Russ C."/>
            <person name="Cuomo C."/>
            <person name="Young S.K."/>
            <person name="Zeng Q."/>
            <person name="Gargeya S."/>
            <person name="Alvarado L."/>
            <person name="Berlin A."/>
            <person name="Chapman S.B."/>
            <person name="Chen Z."/>
            <person name="Freedman E."/>
            <person name="Gellesch M."/>
            <person name="Goldberg J."/>
            <person name="Griggs A."/>
            <person name="Gujja S."/>
            <person name="Heilman E."/>
            <person name="Heiman D."/>
            <person name="Howarth C."/>
            <person name="Mehta T."/>
            <person name="Neiman D."/>
            <person name="Pearson M."/>
            <person name="Roberts A."/>
            <person name="Saif S."/>
            <person name="Shea T."/>
            <person name="Shenoy N."/>
            <person name="Sisk P."/>
            <person name="Stolte C."/>
            <person name="Sykes S."/>
            <person name="White J."/>
            <person name="Yandava C."/>
            <person name="Burger G."/>
            <person name="Gray M.W."/>
            <person name="Holland P.W.H."/>
            <person name="King N."/>
            <person name="Lang F.B.F."/>
            <person name="Roger A.J."/>
            <person name="Ruiz-Trillo I."/>
            <person name="Haas B."/>
            <person name="Nusbaum C."/>
            <person name="Birren B."/>
        </authorList>
    </citation>
    <scope>NUCLEOTIDE SEQUENCE [LARGE SCALE GENOMIC DNA]</scope>
    <source>
        <strain evidence="2 3">JP610</strain>
    </source>
</reference>
<dbReference type="AlphaFoldDB" id="A0A0L0FB82"/>
<evidence type="ECO:0000313" key="2">
    <source>
        <dbReference type="EMBL" id="KNC73353.1"/>
    </source>
</evidence>
<accession>A0A0L0FB82</accession>
<keyword evidence="3" id="KW-1185">Reference proteome</keyword>